<name>A0ABR8YEQ9_9MICC</name>
<dbReference type="InterPro" id="IPR053147">
    <property type="entry name" value="Hsp_HslJ-like"/>
</dbReference>
<keyword evidence="3" id="KW-1185">Reference proteome</keyword>
<dbReference type="Gene3D" id="2.40.128.270">
    <property type="match status" value="1"/>
</dbReference>
<evidence type="ECO:0000259" key="1">
    <source>
        <dbReference type="Pfam" id="PF03724"/>
    </source>
</evidence>
<dbReference type="InterPro" id="IPR038670">
    <property type="entry name" value="HslJ-like_sf"/>
</dbReference>
<dbReference type="PANTHER" id="PTHR35535">
    <property type="entry name" value="HEAT SHOCK PROTEIN HSLJ"/>
    <property type="match status" value="1"/>
</dbReference>
<dbReference type="InterPro" id="IPR005184">
    <property type="entry name" value="DUF306_Meta_HslJ"/>
</dbReference>
<gene>
    <name evidence="2" type="ORF">H9638_02100</name>
</gene>
<sequence>MREPSLNLGSDGRISGTDGCNRLMGSWTFEDGKVVFSEMGMTMMACPDVDQWLGGAVTAVPEADTLRIYDGAGTEIGTLTR</sequence>
<protein>
    <submittedName>
        <fullName evidence="2">META domain-containing protein</fullName>
    </submittedName>
</protein>
<dbReference type="Pfam" id="PF03724">
    <property type="entry name" value="META"/>
    <property type="match status" value="1"/>
</dbReference>
<evidence type="ECO:0000313" key="3">
    <source>
        <dbReference type="Proteomes" id="UP000652763"/>
    </source>
</evidence>
<dbReference type="EMBL" id="JACSQC010000001">
    <property type="protein sequence ID" value="MBD8042596.1"/>
    <property type="molecule type" value="Genomic_DNA"/>
</dbReference>
<evidence type="ECO:0000313" key="2">
    <source>
        <dbReference type="EMBL" id="MBD8042596.1"/>
    </source>
</evidence>
<accession>A0ABR8YEQ9</accession>
<proteinExistence type="predicted"/>
<reference evidence="2 3" key="1">
    <citation type="submission" date="2020-08" db="EMBL/GenBank/DDBJ databases">
        <title>A Genomic Blueprint of the Chicken Gut Microbiome.</title>
        <authorList>
            <person name="Gilroy R."/>
            <person name="Ravi A."/>
            <person name="Getino M."/>
            <person name="Pursley I."/>
            <person name="Horton D.L."/>
            <person name="Alikhan N.-F."/>
            <person name="Baker D."/>
            <person name="Gharbi K."/>
            <person name="Hall N."/>
            <person name="Watson M."/>
            <person name="Adriaenssens E.M."/>
            <person name="Foster-Nyarko E."/>
            <person name="Jarju S."/>
            <person name="Secka A."/>
            <person name="Antonio M."/>
            <person name="Oren A."/>
            <person name="Chaudhuri R."/>
            <person name="La Ragione R.M."/>
            <person name="Hildebrand F."/>
            <person name="Pallen M.J."/>
        </authorList>
    </citation>
    <scope>NUCLEOTIDE SEQUENCE [LARGE SCALE GENOMIC DNA]</scope>
    <source>
        <strain evidence="2 3">Sa2BUA2</strain>
    </source>
</reference>
<comment type="caution">
    <text evidence="2">The sequence shown here is derived from an EMBL/GenBank/DDBJ whole genome shotgun (WGS) entry which is preliminary data.</text>
</comment>
<dbReference type="Proteomes" id="UP000652763">
    <property type="component" value="Unassembled WGS sequence"/>
</dbReference>
<organism evidence="2 3">
    <name type="scientific">Arthrobacter pullicola</name>
    <dbReference type="NCBI Taxonomy" id="2762224"/>
    <lineage>
        <taxon>Bacteria</taxon>
        <taxon>Bacillati</taxon>
        <taxon>Actinomycetota</taxon>
        <taxon>Actinomycetes</taxon>
        <taxon>Micrococcales</taxon>
        <taxon>Micrococcaceae</taxon>
        <taxon>Arthrobacter</taxon>
    </lineage>
</organism>
<dbReference type="PANTHER" id="PTHR35535:SF1">
    <property type="entry name" value="HEAT SHOCK PROTEIN HSLJ"/>
    <property type="match status" value="1"/>
</dbReference>
<feature type="domain" description="DUF306" evidence="1">
    <location>
        <begin position="3"/>
        <end position="50"/>
    </location>
</feature>